<evidence type="ECO:0000313" key="2">
    <source>
        <dbReference type="Proteomes" id="UP000546464"/>
    </source>
</evidence>
<sequence length="84" mass="9576">MSKTTRQIVAEKALLRCLEEAAPYLVKEEHLRDSVTEAVHRLSTSEFDAALEAIDRARRAACIDTETGRQWQILDAGILWLRTH</sequence>
<dbReference type="AlphaFoldDB" id="A0A842H8Y6"/>
<protein>
    <submittedName>
        <fullName evidence="1">Uncharacterized protein</fullName>
    </submittedName>
</protein>
<dbReference type="RefSeq" id="WP_185673724.1">
    <property type="nucleotide sequence ID" value="NZ_JACHVB010000004.1"/>
</dbReference>
<accession>A0A842H8Y6</accession>
<comment type="caution">
    <text evidence="1">The sequence shown here is derived from an EMBL/GenBank/DDBJ whole genome shotgun (WGS) entry which is preliminary data.</text>
</comment>
<dbReference type="EMBL" id="JACHVB010000004">
    <property type="protein sequence ID" value="MBC2592685.1"/>
    <property type="molecule type" value="Genomic_DNA"/>
</dbReference>
<evidence type="ECO:0000313" key="1">
    <source>
        <dbReference type="EMBL" id="MBC2592685.1"/>
    </source>
</evidence>
<dbReference type="Proteomes" id="UP000546464">
    <property type="component" value="Unassembled WGS sequence"/>
</dbReference>
<proteinExistence type="predicted"/>
<keyword evidence="2" id="KW-1185">Reference proteome</keyword>
<name>A0A842H8Y6_9BACT</name>
<gene>
    <name evidence="1" type="ORF">H5P28_00265</name>
</gene>
<reference evidence="1 2" key="1">
    <citation type="submission" date="2020-07" db="EMBL/GenBank/DDBJ databases">
        <authorList>
            <person name="Feng X."/>
        </authorList>
    </citation>
    <scope>NUCLEOTIDE SEQUENCE [LARGE SCALE GENOMIC DNA]</scope>
    <source>
        <strain evidence="1 2">JCM31066</strain>
    </source>
</reference>
<organism evidence="1 2">
    <name type="scientific">Ruficoccus amylovorans</name>
    <dbReference type="NCBI Taxonomy" id="1804625"/>
    <lineage>
        <taxon>Bacteria</taxon>
        <taxon>Pseudomonadati</taxon>
        <taxon>Verrucomicrobiota</taxon>
        <taxon>Opitutia</taxon>
        <taxon>Puniceicoccales</taxon>
        <taxon>Cerasicoccaceae</taxon>
        <taxon>Ruficoccus</taxon>
    </lineage>
</organism>